<evidence type="ECO:0000313" key="3">
    <source>
        <dbReference type="Proteomes" id="UP000195918"/>
    </source>
</evidence>
<sequence>MNQIIRKNPKTVPTPVGDYSHVTVIPPNSTLYTFSGQIGIDSNGEIPLSHQKQVENTFKNIEKVLASENLTEKNITKVNVWSVEEINWDHFYAIWQHFFVVNPSMTIAYVSALGLPEIKIEIEIFAAKPE</sequence>
<dbReference type="PANTHER" id="PTHR11803:SF58">
    <property type="entry name" value="PROTEIN HMF1-RELATED"/>
    <property type="match status" value="1"/>
</dbReference>
<dbReference type="SUPFAM" id="SSF55298">
    <property type="entry name" value="YjgF-like"/>
    <property type="match status" value="1"/>
</dbReference>
<evidence type="ECO:0000256" key="1">
    <source>
        <dbReference type="ARBA" id="ARBA00010552"/>
    </source>
</evidence>
<dbReference type="RefSeq" id="WP_086951788.1">
    <property type="nucleotide sequence ID" value="NZ_FWFD01000013.1"/>
</dbReference>
<evidence type="ECO:0000313" key="2">
    <source>
        <dbReference type="EMBL" id="SLM86158.1"/>
    </source>
</evidence>
<dbReference type="GO" id="GO:0005829">
    <property type="term" value="C:cytosol"/>
    <property type="evidence" value="ECO:0007669"/>
    <property type="project" value="TreeGrafter"/>
</dbReference>
<proteinExistence type="inferred from homology"/>
<dbReference type="OrthoDB" id="9795206at2"/>
<protein>
    <submittedName>
        <fullName evidence="2">Bona fide RidA/YjgF/TdcF/RutC subgroup</fullName>
    </submittedName>
</protein>
<dbReference type="Pfam" id="PF01042">
    <property type="entry name" value="Ribonuc_L-PSP"/>
    <property type="match status" value="1"/>
</dbReference>
<name>A0A1X6WPG9_9ENTE</name>
<accession>A0A1X6WPG9</accession>
<dbReference type="AlphaFoldDB" id="A0A1X6WPG9"/>
<keyword evidence="3" id="KW-1185">Reference proteome</keyword>
<dbReference type="Proteomes" id="UP000195918">
    <property type="component" value="Unassembled WGS sequence"/>
</dbReference>
<dbReference type="PANTHER" id="PTHR11803">
    <property type="entry name" value="2-IMINOBUTANOATE/2-IMINOPROPANOATE DEAMINASE RIDA"/>
    <property type="match status" value="1"/>
</dbReference>
<dbReference type="EMBL" id="FWFD01000013">
    <property type="protein sequence ID" value="SLM86158.1"/>
    <property type="molecule type" value="Genomic_DNA"/>
</dbReference>
<gene>
    <name evidence="2" type="ORF">FM121_08720</name>
</gene>
<dbReference type="InterPro" id="IPR035959">
    <property type="entry name" value="RutC-like_sf"/>
</dbReference>
<dbReference type="Gene3D" id="3.30.1330.40">
    <property type="entry name" value="RutC-like"/>
    <property type="match status" value="1"/>
</dbReference>
<reference evidence="3" key="1">
    <citation type="submission" date="2017-02" db="EMBL/GenBank/DDBJ databases">
        <authorList>
            <person name="Dridi B."/>
        </authorList>
    </citation>
    <scope>NUCLEOTIDE SEQUENCE [LARGE SCALE GENOMIC DNA]</scope>
    <source>
        <strain evidence="3">bH819</strain>
    </source>
</reference>
<organism evidence="2 3">
    <name type="scientific">Vagococcus fluvialis bH819</name>
    <dbReference type="NCBI Taxonomy" id="1255619"/>
    <lineage>
        <taxon>Bacteria</taxon>
        <taxon>Bacillati</taxon>
        <taxon>Bacillota</taxon>
        <taxon>Bacilli</taxon>
        <taxon>Lactobacillales</taxon>
        <taxon>Enterococcaceae</taxon>
        <taxon>Vagococcus</taxon>
    </lineage>
</organism>
<dbReference type="InterPro" id="IPR006175">
    <property type="entry name" value="YjgF/YER057c/UK114"/>
</dbReference>
<dbReference type="GO" id="GO:0019239">
    <property type="term" value="F:deaminase activity"/>
    <property type="evidence" value="ECO:0007669"/>
    <property type="project" value="TreeGrafter"/>
</dbReference>
<comment type="similarity">
    <text evidence="1">Belongs to the RutC family.</text>
</comment>